<dbReference type="EMBL" id="CP024915">
    <property type="protein sequence ID" value="AUZ88917.1"/>
    <property type="molecule type" value="Genomic_DNA"/>
</dbReference>
<gene>
    <name evidence="1" type="ORF">CVO76_15660</name>
</gene>
<proteinExistence type="predicted"/>
<dbReference type="Proteomes" id="UP000239187">
    <property type="component" value="Chromosome"/>
</dbReference>
<sequence>MSISFSVPAMCGKSLVLLVVTPRRLRLIPRFRPEGKGPVLMRPGVATSVDQFNDSGMRSLLRNF</sequence>
<reference evidence="1 2" key="1">
    <citation type="submission" date="2017-11" db="EMBL/GenBank/DDBJ databases">
        <title>Draft genome of Arthrobacter agilis strain UMCV2, a plant growth-promoting rhizobacterium and biocontrol capacity of phytopathogenic fungi.</title>
        <authorList>
            <person name="Martinez-Camara R."/>
            <person name="Santoyo G."/>
            <person name="Moreno-Hagelsieb G."/>
            <person name="Valencia-Cantero E."/>
        </authorList>
    </citation>
    <scope>NUCLEOTIDE SEQUENCE [LARGE SCALE GENOMIC DNA]</scope>
    <source>
        <strain evidence="1 2">UMCV2</strain>
    </source>
</reference>
<protein>
    <submittedName>
        <fullName evidence="1">Uncharacterized protein</fullName>
    </submittedName>
</protein>
<name>A0A2L0UI58_9MICC</name>
<organism evidence="1 2">
    <name type="scientific">Arthrobacter agilis</name>
    <dbReference type="NCBI Taxonomy" id="37921"/>
    <lineage>
        <taxon>Bacteria</taxon>
        <taxon>Bacillati</taxon>
        <taxon>Actinomycetota</taxon>
        <taxon>Actinomycetes</taxon>
        <taxon>Micrococcales</taxon>
        <taxon>Micrococcaceae</taxon>
        <taxon>Arthrobacter</taxon>
    </lineage>
</organism>
<dbReference type="RefSeq" id="WP_208740062.1">
    <property type="nucleotide sequence ID" value="NZ_CP024915.1"/>
</dbReference>
<evidence type="ECO:0000313" key="2">
    <source>
        <dbReference type="Proteomes" id="UP000239187"/>
    </source>
</evidence>
<evidence type="ECO:0000313" key="1">
    <source>
        <dbReference type="EMBL" id="AUZ88917.1"/>
    </source>
</evidence>
<accession>A0A2L0UI58</accession>
<dbReference type="AlphaFoldDB" id="A0A2L0UI58"/>